<reference evidence="1 2" key="1">
    <citation type="submission" date="2016-03" db="EMBL/GenBank/DDBJ databases">
        <title>Comparative genomics of Pseudogymnoascus destructans, the fungus causing white-nose syndrome of bats.</title>
        <authorList>
            <person name="Palmer J.M."/>
            <person name="Drees K.P."/>
            <person name="Foster J.T."/>
            <person name="Lindner D.L."/>
        </authorList>
    </citation>
    <scope>NUCLEOTIDE SEQUENCE [LARGE SCALE GENOMIC DNA]</scope>
    <source>
        <strain evidence="1 2">UAMH 10579</strain>
    </source>
</reference>
<protein>
    <submittedName>
        <fullName evidence="1">Uncharacterized protein</fullName>
    </submittedName>
</protein>
<reference evidence="2" key="2">
    <citation type="journal article" date="2018" name="Nat. Commun.">
        <title>Extreme sensitivity to ultraviolet light in the fungal pathogen causing white-nose syndrome of bats.</title>
        <authorList>
            <person name="Palmer J.M."/>
            <person name="Drees K.P."/>
            <person name="Foster J.T."/>
            <person name="Lindner D.L."/>
        </authorList>
    </citation>
    <scope>NUCLEOTIDE SEQUENCE [LARGE SCALE GENOMIC DNA]</scope>
    <source>
        <strain evidence="2">UAMH 10579</strain>
    </source>
</reference>
<evidence type="ECO:0000313" key="1">
    <source>
        <dbReference type="EMBL" id="PQM43896.1"/>
    </source>
</evidence>
<dbReference type="AlphaFoldDB" id="A0A2P6FGY2"/>
<proteinExistence type="predicted"/>
<organism evidence="1 2">
    <name type="scientific">Pseudogymnoascus verrucosus</name>
    <dbReference type="NCBI Taxonomy" id="342668"/>
    <lineage>
        <taxon>Eukaryota</taxon>
        <taxon>Fungi</taxon>
        <taxon>Dikarya</taxon>
        <taxon>Ascomycota</taxon>
        <taxon>Pezizomycotina</taxon>
        <taxon>Leotiomycetes</taxon>
        <taxon>Thelebolales</taxon>
        <taxon>Thelebolaceae</taxon>
        <taxon>Pseudogymnoascus</taxon>
    </lineage>
</organism>
<sequence length="127" mass="14272">MERGSRLGNVDILARISFSNSILESTTAQESAACWWLADLELEAACWTPGRGHEAVCWLTGRFITIQNRLLDLIGGFDRFDCLRGTCNVGALFWHACQCGECALSRQCSVQTMLSEDSKYHDYFILK</sequence>
<gene>
    <name evidence="1" type="ORF">VE01_10792</name>
</gene>
<dbReference type="EMBL" id="KV460233">
    <property type="protein sequence ID" value="PQM43896.1"/>
    <property type="molecule type" value="Genomic_DNA"/>
</dbReference>
<dbReference type="GeneID" id="84234341"/>
<dbReference type="Proteomes" id="UP000091956">
    <property type="component" value="Unassembled WGS sequence"/>
</dbReference>
<evidence type="ECO:0000313" key="2">
    <source>
        <dbReference type="Proteomes" id="UP000091956"/>
    </source>
</evidence>
<accession>A0A2P6FGY2</accession>
<name>A0A2P6FGY2_9PEZI</name>
<dbReference type="RefSeq" id="XP_059320226.1">
    <property type="nucleotide sequence ID" value="XM_059464243.1"/>
</dbReference>
<keyword evidence="2" id="KW-1185">Reference proteome</keyword>